<dbReference type="OrthoDB" id="9770600at2"/>
<keyword evidence="1" id="KW-1133">Transmembrane helix</keyword>
<protein>
    <recommendedName>
        <fullName evidence="4">DUF2157 domain-containing protein</fullName>
    </recommendedName>
</protein>
<feature type="transmembrane region" description="Helical" evidence="1">
    <location>
        <begin position="295"/>
        <end position="312"/>
    </location>
</feature>
<organism evidence="2 3">
    <name type="scientific">Allosphingosinicella ginsenosidimutans</name>
    <dbReference type="NCBI Taxonomy" id="1176539"/>
    <lineage>
        <taxon>Bacteria</taxon>
        <taxon>Pseudomonadati</taxon>
        <taxon>Pseudomonadota</taxon>
        <taxon>Alphaproteobacteria</taxon>
        <taxon>Sphingomonadales</taxon>
        <taxon>Sphingomonadaceae</taxon>
        <taxon>Allosphingosinicella</taxon>
    </lineage>
</organism>
<name>A0A5C6TW40_9SPHN</name>
<feature type="transmembrane region" description="Helical" evidence="1">
    <location>
        <begin position="111"/>
        <end position="132"/>
    </location>
</feature>
<evidence type="ECO:0008006" key="4">
    <source>
        <dbReference type="Google" id="ProtNLM"/>
    </source>
</evidence>
<keyword evidence="1" id="KW-0472">Membrane</keyword>
<proteinExistence type="predicted"/>
<feature type="transmembrane region" description="Helical" evidence="1">
    <location>
        <begin position="318"/>
        <end position="340"/>
    </location>
</feature>
<comment type="caution">
    <text evidence="2">The sequence shown here is derived from an EMBL/GenBank/DDBJ whole genome shotgun (WGS) entry which is preliminary data.</text>
</comment>
<gene>
    <name evidence="2" type="ORF">FRZ32_10700</name>
</gene>
<dbReference type="EMBL" id="VOQQ01000001">
    <property type="protein sequence ID" value="TXC64085.1"/>
    <property type="molecule type" value="Genomic_DNA"/>
</dbReference>
<feature type="transmembrane region" description="Helical" evidence="1">
    <location>
        <begin position="144"/>
        <end position="163"/>
    </location>
</feature>
<dbReference type="Proteomes" id="UP000321249">
    <property type="component" value="Unassembled WGS sequence"/>
</dbReference>
<feature type="transmembrane region" description="Helical" evidence="1">
    <location>
        <begin position="206"/>
        <end position="230"/>
    </location>
</feature>
<reference evidence="2 3" key="1">
    <citation type="journal article" date="2015" name="J. Microbiol.">
        <title>Sphingosinicella ginsenosidimutans sp. nov., with ginsenoside converting activity.</title>
        <authorList>
            <person name="Kim J.K."/>
            <person name="Kang M.S."/>
            <person name="Park S.C."/>
            <person name="Kim K.M."/>
            <person name="Choi K."/>
            <person name="Yoon M.H."/>
            <person name="Im W.T."/>
        </authorList>
    </citation>
    <scope>NUCLEOTIDE SEQUENCE [LARGE SCALE GENOMIC DNA]</scope>
    <source>
        <strain evidence="2 3">BS-11</strain>
    </source>
</reference>
<feature type="transmembrane region" description="Helical" evidence="1">
    <location>
        <begin position="268"/>
        <end position="288"/>
    </location>
</feature>
<feature type="transmembrane region" description="Helical" evidence="1">
    <location>
        <begin position="242"/>
        <end position="262"/>
    </location>
</feature>
<accession>A0A5C6TW40</accession>
<keyword evidence="1" id="KW-0812">Transmembrane</keyword>
<dbReference type="AlphaFoldDB" id="A0A5C6TW40"/>
<evidence type="ECO:0000256" key="1">
    <source>
        <dbReference type="SAM" id="Phobius"/>
    </source>
</evidence>
<keyword evidence="3" id="KW-1185">Reference proteome</keyword>
<sequence>MYSESDLEAAVAAGALTAEQAARLRDFVAGTRQTPAVDEENFRLLTGFNDIFVAIAAVILLVAVGWIGHSVPPHVDYDGPTPFMGLFVAATAWGLAEFFTRQRRMALPSIILLLAFVGGVVATVGFGLIAGIGEDAFNNNPTGGTLVMAASAAAGAIGAWLHWRRFRVPITIAAATATVAGLIVALIAAAIAGGTEMISAAEQERMTNVLLVTTLVLGIATFLFAMWWDGSDRTRETRRSDVAFWLHLLAAPMIAHPIFALLGLTEGHVSGGGAVIVVALYILFGLVALAVDRRALLVSALAYVLYALDSLFRDYGAVELSVAFTALIIGSALLLLSAFWHNARRAVVRPLPDGLKGRLPVLDRAPAAMAAAAA</sequence>
<feature type="transmembrane region" description="Helical" evidence="1">
    <location>
        <begin position="170"/>
        <end position="194"/>
    </location>
</feature>
<evidence type="ECO:0000313" key="3">
    <source>
        <dbReference type="Proteomes" id="UP000321249"/>
    </source>
</evidence>
<feature type="transmembrane region" description="Helical" evidence="1">
    <location>
        <begin position="81"/>
        <end position="99"/>
    </location>
</feature>
<feature type="transmembrane region" description="Helical" evidence="1">
    <location>
        <begin position="51"/>
        <end position="69"/>
    </location>
</feature>
<dbReference type="RefSeq" id="WP_147043491.1">
    <property type="nucleotide sequence ID" value="NZ_BAABIR010000001.1"/>
</dbReference>
<evidence type="ECO:0000313" key="2">
    <source>
        <dbReference type="EMBL" id="TXC64085.1"/>
    </source>
</evidence>